<dbReference type="Pfam" id="PF19289">
    <property type="entry name" value="PmbA_TldD_3rd"/>
    <property type="match status" value="1"/>
</dbReference>
<feature type="domain" description="Metalloprotease TldD/E central" evidence="3">
    <location>
        <begin position="128"/>
        <end position="230"/>
    </location>
</feature>
<evidence type="ECO:0000313" key="4">
    <source>
        <dbReference type="EMBL" id="CAB4537295.1"/>
    </source>
</evidence>
<dbReference type="GO" id="GO:0008237">
    <property type="term" value="F:metallopeptidase activity"/>
    <property type="evidence" value="ECO:0007669"/>
    <property type="project" value="InterPro"/>
</dbReference>
<dbReference type="InterPro" id="IPR047657">
    <property type="entry name" value="PmbA"/>
</dbReference>
<accession>A0A6J6BEL4</accession>
<dbReference type="InterPro" id="IPR002510">
    <property type="entry name" value="Metalloprtase-TldD/E_N"/>
</dbReference>
<dbReference type="InterPro" id="IPR045570">
    <property type="entry name" value="Metalloprtase-TldD/E_cen_dom"/>
</dbReference>
<dbReference type="Pfam" id="PF19290">
    <property type="entry name" value="PmbA_TldD_2nd"/>
    <property type="match status" value="1"/>
</dbReference>
<dbReference type="PANTHER" id="PTHR43421:SF1">
    <property type="entry name" value="METALLOPROTEASE PMBA"/>
    <property type="match status" value="1"/>
</dbReference>
<name>A0A6J6BEL4_9ZZZZ</name>
<dbReference type="InterPro" id="IPR036059">
    <property type="entry name" value="TldD/PmbA_sf"/>
</dbReference>
<dbReference type="InterPro" id="IPR045569">
    <property type="entry name" value="Metalloprtase-TldD/E_C"/>
</dbReference>
<feature type="domain" description="Metalloprotease TldD/E C-terminal" evidence="2">
    <location>
        <begin position="238"/>
        <end position="457"/>
    </location>
</feature>
<dbReference type="GO" id="GO:0005829">
    <property type="term" value="C:cytosol"/>
    <property type="evidence" value="ECO:0007669"/>
    <property type="project" value="TreeGrafter"/>
</dbReference>
<evidence type="ECO:0000259" key="2">
    <source>
        <dbReference type="Pfam" id="PF19289"/>
    </source>
</evidence>
<sequence length="458" mass="48062">MTATASKPQPGQSDDLVALAHSILDQAETAEQVEVLVSRATSTTVKVYEGHVESLTSADSSGAGIRVIRDGRLGFAHCGSLDPTVLLETLREARDNLEFGEPDEFNGLAVPDGVAVVAQDSWSDSVVEFPVEKKIALALELERRVLAADSRIAGIRSTAYGDAWGESVILSTAGIEAVDRGASCSISTQPLSRVGEETQTGFGYDSGRVPELLDLDHATAEAVDRATRLLGAVKPPSARMTILLEPRLAISLMGIVSSMLSGDSVIKGRSPFGERLNEQIASPLISLTDDPTRSESIAAEEVDGEGLACRSNLLISDGVLQGFLQDSYSGRRSGLASTGSAVRGTRSLPGVGSQLLVMQPGTRSFDELVSSIDLGLYVNSFSGMHSGVNPISGDFSVGADGLMIRNGSLAEPVRELTLASTLQRLLLDISEVGGDFEWLRSGDGACSLVIQDVSLSGA</sequence>
<dbReference type="GO" id="GO:0006508">
    <property type="term" value="P:proteolysis"/>
    <property type="evidence" value="ECO:0007669"/>
    <property type="project" value="InterPro"/>
</dbReference>
<protein>
    <submittedName>
        <fullName evidence="4">Unannotated protein</fullName>
    </submittedName>
</protein>
<dbReference type="PANTHER" id="PTHR43421">
    <property type="entry name" value="METALLOPROTEASE PMBA"/>
    <property type="match status" value="1"/>
</dbReference>
<dbReference type="InterPro" id="IPR035068">
    <property type="entry name" value="TldD/PmbA_N"/>
</dbReference>
<dbReference type="Pfam" id="PF01523">
    <property type="entry name" value="PmbA_TldD_1st"/>
    <property type="match status" value="1"/>
</dbReference>
<organism evidence="4">
    <name type="scientific">freshwater metagenome</name>
    <dbReference type="NCBI Taxonomy" id="449393"/>
    <lineage>
        <taxon>unclassified sequences</taxon>
        <taxon>metagenomes</taxon>
        <taxon>ecological metagenomes</taxon>
    </lineage>
</organism>
<evidence type="ECO:0000259" key="1">
    <source>
        <dbReference type="Pfam" id="PF01523"/>
    </source>
</evidence>
<feature type="domain" description="Metalloprotease TldD/E N-terminal" evidence="1">
    <location>
        <begin position="33"/>
        <end position="95"/>
    </location>
</feature>
<proteinExistence type="predicted"/>
<reference evidence="4" key="1">
    <citation type="submission" date="2020-05" db="EMBL/GenBank/DDBJ databases">
        <authorList>
            <person name="Chiriac C."/>
            <person name="Salcher M."/>
            <person name="Ghai R."/>
            <person name="Kavagutti S V."/>
        </authorList>
    </citation>
    <scope>NUCLEOTIDE SEQUENCE</scope>
</reference>
<dbReference type="AlphaFoldDB" id="A0A6J6BEL4"/>
<dbReference type="Gene3D" id="3.30.2290.10">
    <property type="entry name" value="PmbA/TldD superfamily"/>
    <property type="match status" value="1"/>
</dbReference>
<gene>
    <name evidence="4" type="ORF">UFOPK1358_00820</name>
</gene>
<evidence type="ECO:0000259" key="3">
    <source>
        <dbReference type="Pfam" id="PF19290"/>
    </source>
</evidence>
<dbReference type="SUPFAM" id="SSF111283">
    <property type="entry name" value="Putative modulator of DNA gyrase, PmbA/TldD"/>
    <property type="match status" value="1"/>
</dbReference>
<dbReference type="EMBL" id="CAEZSF010000064">
    <property type="protein sequence ID" value="CAB4537295.1"/>
    <property type="molecule type" value="Genomic_DNA"/>
</dbReference>